<dbReference type="HOGENOM" id="CLU_091043_0_0_1"/>
<sequence length="258" mass="29178">MSSKTVERLLDDLHKSLDVNYAHSSELIESLSVLSSDSTDDKMIEAIRALQKTFHSFTTSLADLRDENINAMESHNTKRKVEPFANVAKSRLSATFDENGNASTLLSYVDEVITGNNLNLEHINLIGRLSSVLTEMLPSELDDSTQNLELAQILEAYNTDSKGSEDTDCLKEKLLDWIDSIKMEKARYSLENQHILRDSLKALTMEVTRWRENYESIEGMMFGENANSISQMLHKVQRLRPQLNSGSGEGQEEDVKME</sequence>
<keyword evidence="2" id="KW-1185">Reference proteome</keyword>
<dbReference type="KEGG" id="lth:KLTH0H00682g"/>
<accession>C5E1Y6</accession>
<dbReference type="Proteomes" id="UP000002036">
    <property type="component" value="Chromosome H"/>
</dbReference>
<dbReference type="AlphaFoldDB" id="C5E1Y6"/>
<dbReference type="FunCoup" id="C5E1Y6">
    <property type="interactions" value="64"/>
</dbReference>
<dbReference type="InParanoid" id="C5E1Y6"/>
<protein>
    <submittedName>
        <fullName evidence="1">KLTH0H00682p</fullName>
    </submittedName>
</protein>
<organism evidence="1 2">
    <name type="scientific">Lachancea thermotolerans (strain ATCC 56472 / CBS 6340 / NRRL Y-8284)</name>
    <name type="common">Yeast</name>
    <name type="synonym">Kluyveromyces thermotolerans</name>
    <dbReference type="NCBI Taxonomy" id="559295"/>
    <lineage>
        <taxon>Eukaryota</taxon>
        <taxon>Fungi</taxon>
        <taxon>Dikarya</taxon>
        <taxon>Ascomycota</taxon>
        <taxon>Saccharomycotina</taxon>
        <taxon>Saccharomycetes</taxon>
        <taxon>Saccharomycetales</taxon>
        <taxon>Saccharomycetaceae</taxon>
        <taxon>Lachancea</taxon>
    </lineage>
</organism>
<reference evidence="1 2" key="1">
    <citation type="journal article" date="2009" name="Genome Res.">
        <title>Comparative genomics of protoploid Saccharomycetaceae.</title>
        <authorList>
            <consortium name="The Genolevures Consortium"/>
            <person name="Souciet J.-L."/>
            <person name="Dujon B."/>
            <person name="Gaillardin C."/>
            <person name="Johnston M."/>
            <person name="Baret P.V."/>
            <person name="Cliften P."/>
            <person name="Sherman D.J."/>
            <person name="Weissenbach J."/>
            <person name="Westhof E."/>
            <person name="Wincker P."/>
            <person name="Jubin C."/>
            <person name="Poulain J."/>
            <person name="Barbe V."/>
            <person name="Segurens B."/>
            <person name="Artiguenave F."/>
            <person name="Anthouard V."/>
            <person name="Vacherie B."/>
            <person name="Val M.-E."/>
            <person name="Fulton R.S."/>
            <person name="Minx P."/>
            <person name="Wilson R."/>
            <person name="Durrens P."/>
            <person name="Jean G."/>
            <person name="Marck C."/>
            <person name="Martin T."/>
            <person name="Nikolski M."/>
            <person name="Rolland T."/>
            <person name="Seret M.-L."/>
            <person name="Casaregola S."/>
            <person name="Despons L."/>
            <person name="Fairhead C."/>
            <person name="Fischer G."/>
            <person name="Lafontaine I."/>
            <person name="Leh V."/>
            <person name="Lemaire M."/>
            <person name="de Montigny J."/>
            <person name="Neuveglise C."/>
            <person name="Thierry A."/>
            <person name="Blanc-Lenfle I."/>
            <person name="Bleykasten C."/>
            <person name="Diffels J."/>
            <person name="Fritsch E."/>
            <person name="Frangeul L."/>
            <person name="Goeffon A."/>
            <person name="Jauniaux N."/>
            <person name="Kachouri-Lafond R."/>
            <person name="Payen C."/>
            <person name="Potier S."/>
            <person name="Pribylova L."/>
            <person name="Ozanne C."/>
            <person name="Richard G.-F."/>
            <person name="Sacerdot C."/>
            <person name="Straub M.-L."/>
            <person name="Talla E."/>
        </authorList>
    </citation>
    <scope>NUCLEOTIDE SEQUENCE [LARGE SCALE GENOMIC DNA]</scope>
    <source>
        <strain evidence="2">ATCC 56472 / CBS 6340 / NRRL Y-8284</strain>
    </source>
</reference>
<proteinExistence type="predicted"/>
<dbReference type="GO" id="GO:0006368">
    <property type="term" value="P:transcription elongation by RNA polymerase II"/>
    <property type="evidence" value="ECO:0007669"/>
    <property type="project" value="InterPro"/>
</dbReference>
<evidence type="ECO:0000313" key="2">
    <source>
        <dbReference type="Proteomes" id="UP000002036"/>
    </source>
</evidence>
<dbReference type="Pfam" id="PF09432">
    <property type="entry name" value="THP2"/>
    <property type="match status" value="1"/>
</dbReference>
<dbReference type="OMA" id="EWDDIEM"/>
<dbReference type="GO" id="GO:0000446">
    <property type="term" value="C:nucleoplasmic THO complex"/>
    <property type="evidence" value="ECO:0007669"/>
    <property type="project" value="InterPro"/>
</dbReference>
<gene>
    <name evidence="1" type="ordered locus">KLTH0H00682g</name>
</gene>
<dbReference type="GO" id="GO:0006406">
    <property type="term" value="P:mRNA export from nucleus"/>
    <property type="evidence" value="ECO:0007669"/>
    <property type="project" value="InterPro"/>
</dbReference>
<dbReference type="RefSeq" id="XP_002555909.1">
    <property type="nucleotide sequence ID" value="XM_002555863.1"/>
</dbReference>
<dbReference type="GeneID" id="8294221"/>
<dbReference type="OrthoDB" id="4035012at2759"/>
<evidence type="ECO:0000313" key="1">
    <source>
        <dbReference type="EMBL" id="CAR30047.1"/>
    </source>
</evidence>
<dbReference type="InterPro" id="IPR018557">
    <property type="entry name" value="THO_cplx_su_Thp2"/>
</dbReference>
<dbReference type="STRING" id="559295.C5E1Y6"/>
<dbReference type="eggNOG" id="ENOG502RXUV">
    <property type="taxonomic scope" value="Eukaryota"/>
</dbReference>
<dbReference type="EMBL" id="CU928180">
    <property type="protein sequence ID" value="CAR30047.1"/>
    <property type="molecule type" value="Genomic_DNA"/>
</dbReference>
<name>C5E1Y6_LACTC</name>